<evidence type="ECO:0000256" key="1">
    <source>
        <dbReference type="SAM" id="SignalP"/>
    </source>
</evidence>
<reference evidence="3 4" key="1">
    <citation type="submission" date="2016-08" db="EMBL/GenBank/DDBJ databases">
        <authorList>
            <person name="Seilhamer J.J."/>
        </authorList>
    </citation>
    <scope>NUCLEOTIDE SEQUENCE [LARGE SCALE GENOMIC DNA]</scope>
    <source>
        <strain evidence="3 4">CFBP4644</strain>
    </source>
</reference>
<dbReference type="AlphaFoldDB" id="A0A2S7DAF9"/>
<dbReference type="OrthoDB" id="6008595at2"/>
<reference evidence="2" key="2">
    <citation type="submission" date="2021-02" db="EMBL/GenBank/DDBJ databases">
        <title>Copper resistance gene diversity in local Xanthomonas species at agrochemical polluted sites in Trinidad, Trinidad and Tobago.</title>
        <authorList>
            <person name="Ramnarine S.D.B.J."/>
            <person name="Ramsubhag A."/>
            <person name="Jayaraman J."/>
        </authorList>
    </citation>
    <scope>NUCLEOTIDE SEQUENCE</scope>
    <source>
        <strain evidence="2">CaNP6A</strain>
    </source>
</reference>
<name>A0A2S7DAF9_9XANT</name>
<protein>
    <recommendedName>
        <fullName evidence="6">Lipoprotein</fullName>
    </recommendedName>
</protein>
<feature type="chain" id="PRO_5015410578" description="Lipoprotein" evidence="1">
    <location>
        <begin position="30"/>
        <end position="175"/>
    </location>
</feature>
<sequence length="175" mass="18887">MNVLRKCVLLMLSLLFAACSAPVPRSAPAASPQALFKGNDVSEADVIRRSQLEGCQLIPYDTRRSTCVDQNDGLHDASACGALACQQAAGAAANRQRLAAWQNCVDRRTLINGAFDNTLKDLDAFKKGPSYKGWKQQGKNAMAEVIRKIKLGQSGHAIALKNATSTLNDCKKIVR</sequence>
<gene>
    <name evidence="2" type="ORF">JWH11_02195</name>
    <name evidence="3" type="ORF">XmelCFBP4644_18505</name>
</gene>
<keyword evidence="1" id="KW-0732">Signal</keyword>
<evidence type="ECO:0008006" key="6">
    <source>
        <dbReference type="Google" id="ProtNLM"/>
    </source>
</evidence>
<feature type="signal peptide" evidence="1">
    <location>
        <begin position="1"/>
        <end position="29"/>
    </location>
</feature>
<organism evidence="3 4">
    <name type="scientific">Xanthomonas melonis</name>
    <dbReference type="NCBI Taxonomy" id="56456"/>
    <lineage>
        <taxon>Bacteria</taxon>
        <taxon>Pseudomonadati</taxon>
        <taxon>Pseudomonadota</taxon>
        <taxon>Gammaproteobacteria</taxon>
        <taxon>Lysobacterales</taxon>
        <taxon>Lysobacteraceae</taxon>
        <taxon>Xanthomonas</taxon>
    </lineage>
</organism>
<evidence type="ECO:0000313" key="4">
    <source>
        <dbReference type="Proteomes" id="UP000239865"/>
    </source>
</evidence>
<dbReference type="Proteomes" id="UP000239865">
    <property type="component" value="Unassembled WGS sequence"/>
</dbReference>
<dbReference type="EMBL" id="JAFFQI010000171">
    <property type="protein sequence ID" value="MCD0265268.1"/>
    <property type="molecule type" value="Genomic_DNA"/>
</dbReference>
<comment type="caution">
    <text evidence="3">The sequence shown here is derived from an EMBL/GenBank/DDBJ whole genome shotgun (WGS) entry which is preliminary data.</text>
</comment>
<dbReference type="Proteomes" id="UP001430396">
    <property type="component" value="Unassembled WGS sequence"/>
</dbReference>
<keyword evidence="5" id="KW-1185">Reference proteome</keyword>
<accession>A0A2S7DAF9</accession>
<dbReference type="PROSITE" id="PS51257">
    <property type="entry name" value="PROKAR_LIPOPROTEIN"/>
    <property type="match status" value="1"/>
</dbReference>
<evidence type="ECO:0000313" key="3">
    <source>
        <dbReference type="EMBL" id="PPU70812.1"/>
    </source>
</evidence>
<proteinExistence type="predicted"/>
<evidence type="ECO:0000313" key="5">
    <source>
        <dbReference type="Proteomes" id="UP001430396"/>
    </source>
</evidence>
<evidence type="ECO:0000313" key="2">
    <source>
        <dbReference type="EMBL" id="MCD0265268.1"/>
    </source>
</evidence>
<dbReference type="EMBL" id="MDEH01000015">
    <property type="protein sequence ID" value="PPU70812.1"/>
    <property type="molecule type" value="Genomic_DNA"/>
</dbReference>
<dbReference type="RefSeq" id="WP_104588679.1">
    <property type="nucleotide sequence ID" value="NZ_JAFFQH010000159.1"/>
</dbReference>